<evidence type="ECO:0000256" key="5">
    <source>
        <dbReference type="ARBA" id="ARBA00023326"/>
    </source>
</evidence>
<dbReference type="EMBL" id="JAKJPO010000001">
    <property type="protein sequence ID" value="MCF7220385.1"/>
    <property type="molecule type" value="Genomic_DNA"/>
</dbReference>
<evidence type="ECO:0000256" key="4">
    <source>
        <dbReference type="ARBA" id="ARBA00023295"/>
    </source>
</evidence>
<keyword evidence="4" id="KW-0326">Glycosidase</keyword>
<keyword evidence="9" id="KW-1185">Reference proteome</keyword>
<dbReference type="Pfam" id="PF00759">
    <property type="entry name" value="Glyco_hydro_9"/>
    <property type="match status" value="1"/>
</dbReference>
<keyword evidence="3" id="KW-0119">Carbohydrate metabolism</keyword>
<proteinExistence type="inferred from homology"/>
<dbReference type="Gene3D" id="1.50.10.10">
    <property type="match status" value="1"/>
</dbReference>
<dbReference type="InterPro" id="IPR012341">
    <property type="entry name" value="6hp_glycosidase-like_sf"/>
</dbReference>
<comment type="caution">
    <text evidence="8">The sequence shown here is derived from an EMBL/GenBank/DDBJ whole genome shotgun (WGS) entry which is preliminary data.</text>
</comment>
<comment type="similarity">
    <text evidence="1">Belongs to the glycosyl hydrolase 9 (cellulase E) family.</text>
</comment>
<dbReference type="InterPro" id="IPR013783">
    <property type="entry name" value="Ig-like_fold"/>
</dbReference>
<gene>
    <name evidence="8" type="ORF">L3V18_01070</name>
</gene>
<reference evidence="8 9" key="3">
    <citation type="submission" date="2022-01" db="EMBL/GenBank/DDBJ databases">
        <authorList>
            <person name="Zhou L.Y."/>
        </authorList>
    </citation>
    <scope>NUCLEOTIDE SEQUENCE [LARGE SCALE GENOMIC DNA]</scope>
    <source>
        <strain evidence="8 9">TLK-CK17</strain>
    </source>
</reference>
<dbReference type="Pfam" id="PF02927">
    <property type="entry name" value="CelD_N"/>
    <property type="match status" value="1"/>
</dbReference>
<evidence type="ECO:0000313" key="8">
    <source>
        <dbReference type="EMBL" id="MCF7220385.1"/>
    </source>
</evidence>
<evidence type="ECO:0000256" key="1">
    <source>
        <dbReference type="ARBA" id="ARBA00007072"/>
    </source>
</evidence>
<name>A0ABS9HQF5_9GAMM</name>
<evidence type="ECO:0000256" key="3">
    <source>
        <dbReference type="ARBA" id="ARBA00023277"/>
    </source>
</evidence>
<reference evidence="9" key="2">
    <citation type="submission" date="2022-01" db="EMBL/GenBank/DDBJ databases">
        <title>Lysobacter chinensis sp. nov., a bacterium isolated from cow dung compost.</title>
        <authorList>
            <person name="Zhou L.Y."/>
        </authorList>
    </citation>
    <scope>NUCLEOTIDE SEQUENCE [LARGE SCALE GENOMIC DNA]</scope>
    <source>
        <strain evidence="9">TLK-CK17</strain>
    </source>
</reference>
<sequence>MSKPLPPMLSSVVGDGPFIVVDQFGYLPGLEKVAVLRDPEDGFDSADQYVPGATLQVIDTATNAVVFSGSPTPWKDGAVDTSSGDRVWHFDFSAVTAPGTYEVVDAARNLRSARFEIGADVYRPVLVQAVRTFFYQRAGHAKLAQYAGARWADGASHMGPLQDTQARRYDAPGDASTQRDLHGGWYDAGDLNKYTSWAASYAVDLLHAYTENRPVWTDDFNIPESGNGVPDILDEVKWGMDWLARMQNGDGSVLSIVGLASADGGGRPSAATRQSLYGNASTSATLASAAAYAYGAQVYASLNRPAYDTYAADLRQRAERAWDWAIANPDVTFYNNDAAHGTAGLGAGQQETDDQGRANLRLAAAIYLYALTGEASYRSYVDSNYTEVPMMKSWWLSPYQSGVTRPLLYYASLPGATSGVAQAIRTRYTELWERPDYAGWGAIADQRDPYRAHLDSYHWGSNGIKALMGGMFADQGLYGLSQHGSAEIANAGAAYLHYLHGVNPLGKVYLSNMGAHGAENSVDQFFHSWFADGTAWDSARDSLYGPAPGFLVGGPNSTQYDWDDRCPGISPRCGSTRPSPPYGQPGQKAYKDFNDGWPLNSWPITENSNGYQTAYIRLLARYVR</sequence>
<dbReference type="RefSeq" id="WP_237052773.1">
    <property type="nucleotide sequence ID" value="NZ_JAKJPO010000001.1"/>
</dbReference>
<dbReference type="PANTHER" id="PTHR22298">
    <property type="entry name" value="ENDO-1,4-BETA-GLUCANASE"/>
    <property type="match status" value="1"/>
</dbReference>
<evidence type="ECO:0000259" key="6">
    <source>
        <dbReference type="Pfam" id="PF00759"/>
    </source>
</evidence>
<feature type="domain" description="Glycoside hydrolase family 9" evidence="6">
    <location>
        <begin position="122"/>
        <end position="600"/>
    </location>
</feature>
<reference evidence="8 9" key="1">
    <citation type="submission" date="2022-01" db="EMBL/GenBank/DDBJ databases">
        <title>Lysobacter chinensis sp. nov., a bacterium isolated from cow dung compost.</title>
        <authorList>
            <person name="Liu Y."/>
        </authorList>
    </citation>
    <scope>NUCLEOTIDE SEQUENCE [LARGE SCALE GENOMIC DNA]</scope>
    <source>
        <strain evidence="8 9">TLK-CK17</strain>
    </source>
</reference>
<dbReference type="InterPro" id="IPR014756">
    <property type="entry name" value="Ig_E-set"/>
</dbReference>
<keyword evidence="2 8" id="KW-0378">Hydrolase</keyword>
<evidence type="ECO:0000259" key="7">
    <source>
        <dbReference type="Pfam" id="PF02927"/>
    </source>
</evidence>
<evidence type="ECO:0000256" key="2">
    <source>
        <dbReference type="ARBA" id="ARBA00022801"/>
    </source>
</evidence>
<dbReference type="Gene3D" id="2.60.40.10">
    <property type="entry name" value="Immunoglobulins"/>
    <property type="match status" value="1"/>
</dbReference>
<dbReference type="CDD" id="cd02850">
    <property type="entry name" value="E_set_Cellulase_N"/>
    <property type="match status" value="1"/>
</dbReference>
<dbReference type="InterPro" id="IPR008928">
    <property type="entry name" value="6-hairpin_glycosidase_sf"/>
</dbReference>
<protein>
    <submittedName>
        <fullName evidence="8">Glycoside hydrolase family 9 protein</fullName>
    </submittedName>
</protein>
<organism evidence="8 9">
    <name type="scientific">Marilutibacter chinensis</name>
    <dbReference type="NCBI Taxonomy" id="2912247"/>
    <lineage>
        <taxon>Bacteria</taxon>
        <taxon>Pseudomonadati</taxon>
        <taxon>Pseudomonadota</taxon>
        <taxon>Gammaproteobacteria</taxon>
        <taxon>Lysobacterales</taxon>
        <taxon>Lysobacteraceae</taxon>
        <taxon>Marilutibacter</taxon>
    </lineage>
</organism>
<accession>A0ABS9HQF5</accession>
<keyword evidence="5" id="KW-0624">Polysaccharide degradation</keyword>
<dbReference type="Proteomes" id="UP001430796">
    <property type="component" value="Unassembled WGS sequence"/>
</dbReference>
<dbReference type="GO" id="GO:0016787">
    <property type="term" value="F:hydrolase activity"/>
    <property type="evidence" value="ECO:0007669"/>
    <property type="project" value="UniProtKB-KW"/>
</dbReference>
<dbReference type="SUPFAM" id="SSF81296">
    <property type="entry name" value="E set domains"/>
    <property type="match status" value="1"/>
</dbReference>
<feature type="domain" description="Cellulase Ig-like" evidence="7">
    <location>
        <begin position="17"/>
        <end position="103"/>
    </location>
</feature>
<dbReference type="InterPro" id="IPR001701">
    <property type="entry name" value="Glyco_hydro_9"/>
</dbReference>
<evidence type="ECO:0000313" key="9">
    <source>
        <dbReference type="Proteomes" id="UP001430796"/>
    </source>
</evidence>
<dbReference type="SUPFAM" id="SSF48208">
    <property type="entry name" value="Six-hairpin glycosidases"/>
    <property type="match status" value="1"/>
</dbReference>
<dbReference type="InterPro" id="IPR004197">
    <property type="entry name" value="Cellulase_Ig-like"/>
</dbReference>